<gene>
    <name evidence="1" type="ORF">ANCCAN_20404</name>
</gene>
<comment type="caution">
    <text evidence="1">The sequence shown here is derived from an EMBL/GenBank/DDBJ whole genome shotgun (WGS) entry which is preliminary data.</text>
</comment>
<evidence type="ECO:0000313" key="2">
    <source>
        <dbReference type="Proteomes" id="UP000252519"/>
    </source>
</evidence>
<name>A0A368FSG6_ANCCA</name>
<protein>
    <submittedName>
        <fullName evidence="1">Uncharacterized protein</fullName>
    </submittedName>
</protein>
<keyword evidence="2" id="KW-1185">Reference proteome</keyword>
<proteinExistence type="predicted"/>
<evidence type="ECO:0000313" key="1">
    <source>
        <dbReference type="EMBL" id="RCN33760.1"/>
    </source>
</evidence>
<sequence>MLSRQQRYCPAWIRKSQRLRYLQSQGITKILTRNLWSSKHRHQRNQLL</sequence>
<dbReference type="AlphaFoldDB" id="A0A368FSG6"/>
<reference evidence="1 2" key="1">
    <citation type="submission" date="2014-10" db="EMBL/GenBank/DDBJ databases">
        <title>Draft genome of the hookworm Ancylostoma caninum.</title>
        <authorList>
            <person name="Mitreva M."/>
        </authorList>
    </citation>
    <scope>NUCLEOTIDE SEQUENCE [LARGE SCALE GENOMIC DNA]</scope>
    <source>
        <strain evidence="1 2">Baltimore</strain>
    </source>
</reference>
<dbReference type="EMBL" id="JOJR01000871">
    <property type="protein sequence ID" value="RCN33760.1"/>
    <property type="molecule type" value="Genomic_DNA"/>
</dbReference>
<accession>A0A368FSG6</accession>
<organism evidence="1 2">
    <name type="scientific">Ancylostoma caninum</name>
    <name type="common">Dog hookworm</name>
    <dbReference type="NCBI Taxonomy" id="29170"/>
    <lineage>
        <taxon>Eukaryota</taxon>
        <taxon>Metazoa</taxon>
        <taxon>Ecdysozoa</taxon>
        <taxon>Nematoda</taxon>
        <taxon>Chromadorea</taxon>
        <taxon>Rhabditida</taxon>
        <taxon>Rhabditina</taxon>
        <taxon>Rhabditomorpha</taxon>
        <taxon>Strongyloidea</taxon>
        <taxon>Ancylostomatidae</taxon>
        <taxon>Ancylostomatinae</taxon>
        <taxon>Ancylostoma</taxon>
    </lineage>
</organism>
<dbReference type="Proteomes" id="UP000252519">
    <property type="component" value="Unassembled WGS sequence"/>
</dbReference>